<feature type="chain" id="PRO_5046953982" evidence="1">
    <location>
        <begin position="19"/>
        <end position="162"/>
    </location>
</feature>
<keyword evidence="4" id="KW-1185">Reference proteome</keyword>
<feature type="domain" description="SH3b" evidence="2">
    <location>
        <begin position="101"/>
        <end position="162"/>
    </location>
</feature>
<reference evidence="4" key="1">
    <citation type="submission" date="2019-05" db="EMBL/GenBank/DDBJ databases">
        <title>Flavobacterium profundi sp. nov., isolated from a deep-sea seamount.</title>
        <authorList>
            <person name="Zhang D.-C."/>
        </authorList>
    </citation>
    <scope>NUCLEOTIDE SEQUENCE [LARGE SCALE GENOMIC DNA]</scope>
    <source>
        <strain evidence="4">EC11</strain>
    </source>
</reference>
<dbReference type="Proteomes" id="UP000817854">
    <property type="component" value="Unassembled WGS sequence"/>
</dbReference>
<organism evidence="3 4">
    <name type="scientific">Flavobacterium jejuense</name>
    <dbReference type="NCBI Taxonomy" id="1544455"/>
    <lineage>
        <taxon>Bacteria</taxon>
        <taxon>Pseudomonadati</taxon>
        <taxon>Bacteroidota</taxon>
        <taxon>Flavobacteriia</taxon>
        <taxon>Flavobacteriales</taxon>
        <taxon>Flavobacteriaceae</taxon>
        <taxon>Flavobacterium</taxon>
    </lineage>
</organism>
<dbReference type="EMBL" id="VEVQ02000007">
    <property type="protein sequence ID" value="NHN26490.1"/>
    <property type="molecule type" value="Genomic_DNA"/>
</dbReference>
<name>A0ABX0IXK8_9FLAO</name>
<comment type="caution">
    <text evidence="3">The sequence shown here is derived from an EMBL/GenBank/DDBJ whole genome shotgun (WGS) entry which is preliminary data.</text>
</comment>
<dbReference type="Pfam" id="PF08239">
    <property type="entry name" value="SH3_3"/>
    <property type="match status" value="1"/>
</dbReference>
<dbReference type="PROSITE" id="PS51781">
    <property type="entry name" value="SH3B"/>
    <property type="match status" value="1"/>
</dbReference>
<protein>
    <submittedName>
        <fullName evidence="3">SH3 domain-containing protein</fullName>
    </submittedName>
</protein>
<evidence type="ECO:0000259" key="2">
    <source>
        <dbReference type="PROSITE" id="PS51781"/>
    </source>
</evidence>
<sequence>MKKSLLIMFLTFAISVQSQTTKQNRLIASCCETEVGKCTGSASCSTCKNCTRCKHCSNGGSCGVCEGTKIHTFSSSSKKSTSTSSTSSKKTTKVATNYYAGKTLTVVNQTLNLRKEPSIQSEVLETLSKNDKLSFIEEKGDWVKVLVNHSEKIGWVYGKYVK</sequence>
<dbReference type="InterPro" id="IPR003646">
    <property type="entry name" value="SH3-like_bac-type"/>
</dbReference>
<dbReference type="RefSeq" id="WP_140962812.1">
    <property type="nucleotide sequence ID" value="NZ_VEVQ02000007.1"/>
</dbReference>
<proteinExistence type="predicted"/>
<reference evidence="3 4" key="3">
    <citation type="submission" date="2020-02" db="EMBL/GenBank/DDBJ databases">
        <title>Flavobacterium profundi sp. nov., isolated from a deep-sea seamount.</title>
        <authorList>
            <person name="Zhang D.-C."/>
        </authorList>
    </citation>
    <scope>NUCLEOTIDE SEQUENCE [LARGE SCALE GENOMIC DNA]</scope>
    <source>
        <strain evidence="3 4">EC11</strain>
    </source>
</reference>
<reference evidence="3 4" key="2">
    <citation type="submission" date="2019-05" db="EMBL/GenBank/DDBJ databases">
        <authorList>
            <person name="Lianzixin W."/>
        </authorList>
    </citation>
    <scope>NUCLEOTIDE SEQUENCE [LARGE SCALE GENOMIC DNA]</scope>
    <source>
        <strain evidence="3 4">EC11</strain>
    </source>
</reference>
<evidence type="ECO:0000313" key="3">
    <source>
        <dbReference type="EMBL" id="NHN26490.1"/>
    </source>
</evidence>
<accession>A0ABX0IXK8</accession>
<dbReference type="Gene3D" id="2.30.30.40">
    <property type="entry name" value="SH3 Domains"/>
    <property type="match status" value="1"/>
</dbReference>
<evidence type="ECO:0000256" key="1">
    <source>
        <dbReference type="SAM" id="SignalP"/>
    </source>
</evidence>
<feature type="signal peptide" evidence="1">
    <location>
        <begin position="1"/>
        <end position="18"/>
    </location>
</feature>
<keyword evidence="1" id="KW-0732">Signal</keyword>
<gene>
    <name evidence="3" type="ORF">FIA58_012460</name>
</gene>
<evidence type="ECO:0000313" key="4">
    <source>
        <dbReference type="Proteomes" id="UP000817854"/>
    </source>
</evidence>